<dbReference type="Proteomes" id="UP001304243">
    <property type="component" value="Unassembled WGS sequence"/>
</dbReference>
<dbReference type="InterPro" id="IPR000718">
    <property type="entry name" value="Peptidase_M13"/>
</dbReference>
<comment type="caution">
    <text evidence="9">The sequence shown here is derived from an EMBL/GenBank/DDBJ whole genome shotgun (WGS) entry which is preliminary data.</text>
</comment>
<dbReference type="PRINTS" id="PR00786">
    <property type="entry name" value="NEPRILYSIN"/>
</dbReference>
<dbReference type="InterPro" id="IPR018497">
    <property type="entry name" value="Peptidase_M13_C"/>
</dbReference>
<dbReference type="InterPro" id="IPR042089">
    <property type="entry name" value="Peptidase_M13_dom_2"/>
</dbReference>
<feature type="domain" description="Peptidase M13 N-terminal" evidence="8">
    <location>
        <begin position="40"/>
        <end position="439"/>
    </location>
</feature>
<reference evidence="9 10" key="1">
    <citation type="submission" date="2022-11" db="EMBL/GenBank/DDBJ databases">
        <title>Mucor velutinosus strain NIH1002 WGS.</title>
        <authorList>
            <person name="Subramanian P."/>
            <person name="Mullikin J.C."/>
            <person name="Segre J.A."/>
            <person name="Zelazny A.M."/>
        </authorList>
    </citation>
    <scope>NUCLEOTIDE SEQUENCE [LARGE SCALE GENOMIC DNA]</scope>
    <source>
        <strain evidence="9 10">NIH1002</strain>
    </source>
</reference>
<dbReference type="GeneID" id="89954876"/>
<proteinExistence type="predicted"/>
<evidence type="ECO:0000259" key="7">
    <source>
        <dbReference type="Pfam" id="PF01431"/>
    </source>
</evidence>
<evidence type="ECO:0000256" key="4">
    <source>
        <dbReference type="ARBA" id="ARBA00022801"/>
    </source>
</evidence>
<protein>
    <submittedName>
        <fullName evidence="9">Phospholipid metabolism protein</fullName>
    </submittedName>
</protein>
<dbReference type="InterPro" id="IPR008753">
    <property type="entry name" value="Peptidase_M13_N"/>
</dbReference>
<dbReference type="SUPFAM" id="SSF55486">
    <property type="entry name" value="Metalloproteases ('zincins'), catalytic domain"/>
    <property type="match status" value="1"/>
</dbReference>
<name>A0AAN7DJR2_9FUNG</name>
<gene>
    <name evidence="9" type="primary">UPS2_1</name>
    <name evidence="9" type="ORF">ATC70_011190</name>
</gene>
<dbReference type="RefSeq" id="XP_064682887.1">
    <property type="nucleotide sequence ID" value="XM_064830385.1"/>
</dbReference>
<dbReference type="GO" id="GO:0046872">
    <property type="term" value="F:metal ion binding"/>
    <property type="evidence" value="ECO:0007669"/>
    <property type="project" value="UniProtKB-KW"/>
</dbReference>
<dbReference type="EMBL" id="JASEJX010000014">
    <property type="protein sequence ID" value="KAK4516221.1"/>
    <property type="molecule type" value="Genomic_DNA"/>
</dbReference>
<dbReference type="Gene3D" id="1.10.1380.10">
    <property type="entry name" value="Neutral endopeptidase , domain2"/>
    <property type="match status" value="1"/>
</dbReference>
<dbReference type="AlphaFoldDB" id="A0AAN7DJR2"/>
<dbReference type="InterPro" id="IPR024079">
    <property type="entry name" value="MetalloPept_cat_dom_sf"/>
</dbReference>
<organism evidence="9 10">
    <name type="scientific">Mucor velutinosus</name>
    <dbReference type="NCBI Taxonomy" id="708070"/>
    <lineage>
        <taxon>Eukaryota</taxon>
        <taxon>Fungi</taxon>
        <taxon>Fungi incertae sedis</taxon>
        <taxon>Mucoromycota</taxon>
        <taxon>Mucoromycotina</taxon>
        <taxon>Mucoromycetes</taxon>
        <taxon>Mucorales</taxon>
        <taxon>Mucorineae</taxon>
        <taxon>Mucoraceae</taxon>
        <taxon>Mucor</taxon>
    </lineage>
</organism>
<keyword evidence="4" id="KW-0378">Hydrolase</keyword>
<dbReference type="PANTHER" id="PTHR11733">
    <property type="entry name" value="ZINC METALLOPROTEASE FAMILY M13 NEPRILYSIN-RELATED"/>
    <property type="match status" value="1"/>
</dbReference>
<evidence type="ECO:0000313" key="9">
    <source>
        <dbReference type="EMBL" id="KAK4516221.1"/>
    </source>
</evidence>
<sequence length="722" mass="81585">MPPTSLFQRAPVPTSNVCNTPDCLATSAFIKQYVNLNVDPCSDFFEYSCGAWINAPSTKKAKDTTRSSSADVTTNNILALVDIMETSYDDFIAKHLKSNADGFNVAEQADTDRANFQKAKDFYNTCMNPERSITEIYPDIAYLRNTLMGNHTTPETVPAQLGHVLAFFTRSGVSSIVDALVTRNDENHDYNMILFNVPKVPDEDIKSIEAAITKTLGQHNQTQQVVKASHDANIQLWSQNQVKTAIDTYVGVQEQLQNITEALNKLSEADVVASRNISGLTSVSKLIDWSAYISDLVNPEYLTSPTSTVFSIQQLTLALEKLIASLTWNELQDYFTVRFVMDRSTNGMFYAFAPSDSMYSANVTDQQATCANQVGIKLYNNVGRFFALKTFGGINEKNEVDQFIHELQSSWLNHIPGTPWLDAPTKTRAVKKINALKPRAAINMIHPDWTNPGFIQNYYQNYLIDTTSYYKTISNYYAWNTNRQWRSLGDKVLNEQWSDEGYAAYVNAFYSRQLNQFELPEGILQKIFYDAKFPKYLNYGGMGSVIGHELTHALDNNGRLFNSSGYKEDWWTPFSNEAFHNRSQCFIDQYNKDFIVNRSTGDKIQIDGENTLGENIADSGGLTIALTAYREYVAKLNQPEPLLPGLENLTQEKLFFIGYSIPRCEYYDDKLTGYNPKDAHPPWAIRVKNSLINSAEFARVFNCPAGSPMNPHKSDEDRCVIW</sequence>
<feature type="domain" description="Peptidase M13 C-terminal" evidence="7">
    <location>
        <begin position="507"/>
        <end position="714"/>
    </location>
</feature>
<evidence type="ECO:0000256" key="5">
    <source>
        <dbReference type="ARBA" id="ARBA00022833"/>
    </source>
</evidence>
<keyword evidence="5" id="KW-0862">Zinc</keyword>
<accession>A0AAN7DJR2</accession>
<evidence type="ECO:0000256" key="3">
    <source>
        <dbReference type="ARBA" id="ARBA00022723"/>
    </source>
</evidence>
<evidence type="ECO:0000313" key="10">
    <source>
        <dbReference type="Proteomes" id="UP001304243"/>
    </source>
</evidence>
<keyword evidence="2" id="KW-0645">Protease</keyword>
<comment type="cofactor">
    <cofactor evidence="1">
        <name>Zn(2+)</name>
        <dbReference type="ChEBI" id="CHEBI:29105"/>
    </cofactor>
</comment>
<dbReference type="CDD" id="cd08662">
    <property type="entry name" value="M13"/>
    <property type="match status" value="1"/>
</dbReference>
<dbReference type="Pfam" id="PF05649">
    <property type="entry name" value="Peptidase_M13_N"/>
    <property type="match status" value="1"/>
</dbReference>
<evidence type="ECO:0000256" key="6">
    <source>
        <dbReference type="ARBA" id="ARBA00023049"/>
    </source>
</evidence>
<dbReference type="GO" id="GO:0004222">
    <property type="term" value="F:metalloendopeptidase activity"/>
    <property type="evidence" value="ECO:0007669"/>
    <property type="project" value="InterPro"/>
</dbReference>
<dbReference type="PANTHER" id="PTHR11733:SF232">
    <property type="entry name" value="NEPRILYSIN METALLOPEPTIDASE FAMILY"/>
    <property type="match status" value="1"/>
</dbReference>
<dbReference type="Gene3D" id="3.40.390.10">
    <property type="entry name" value="Collagenase (Catalytic Domain)"/>
    <property type="match status" value="1"/>
</dbReference>
<dbReference type="Pfam" id="PF01431">
    <property type="entry name" value="Peptidase_M13"/>
    <property type="match status" value="1"/>
</dbReference>
<evidence type="ECO:0000256" key="2">
    <source>
        <dbReference type="ARBA" id="ARBA00022670"/>
    </source>
</evidence>
<evidence type="ECO:0000256" key="1">
    <source>
        <dbReference type="ARBA" id="ARBA00001947"/>
    </source>
</evidence>
<evidence type="ECO:0000259" key="8">
    <source>
        <dbReference type="Pfam" id="PF05649"/>
    </source>
</evidence>
<keyword evidence="6" id="KW-0482">Metalloprotease</keyword>
<keyword evidence="3" id="KW-0479">Metal-binding</keyword>
<dbReference type="PROSITE" id="PS51885">
    <property type="entry name" value="NEPRILYSIN"/>
    <property type="match status" value="1"/>
</dbReference>
<dbReference type="GO" id="GO:0005886">
    <property type="term" value="C:plasma membrane"/>
    <property type="evidence" value="ECO:0007669"/>
    <property type="project" value="TreeGrafter"/>
</dbReference>
<dbReference type="GO" id="GO:0016485">
    <property type="term" value="P:protein processing"/>
    <property type="evidence" value="ECO:0007669"/>
    <property type="project" value="TreeGrafter"/>
</dbReference>
<keyword evidence="10" id="KW-1185">Reference proteome</keyword>